<sequence>MIPLPYLVLVCISSTIIGGGASVVIVMPNDTSLLFPDTQAIFAPQVPGVGALGVLYAASPSDACQPLKNGPVPLQPPILSFVVVARGLCPFDTKVREAQSAGFNAVIVHNNKDNRELLTMSGKSKGIRIHAVFVSKETGEVLLKYAGDVSIKCYILPVFESATWSIMAVSFISLLAVTAVLSTFFFVRRHRLQGLGSRVLFSRSPLSMSFRAVKALPSLLFRLGVSDTVTYETCAICLEDYETGDKLRILPCHHEFHATCIDRWLLLRQSFCPKCKRDVRVDAEAIVASESTPLLAAVPRLPFTIVSSRHIPIRITNTGSIGRASSGALSISATTQMPSVGSFASPSHSLASSYSSSVVVPVSLSTHSFHSHSAYSVSWSHQNGSLMSYARSYSSS</sequence>
<dbReference type="Proteomes" id="UP001162992">
    <property type="component" value="Chromosome 8"/>
</dbReference>
<accession>A0ACC2D0Y2</accession>
<comment type="caution">
    <text evidence="1">The sequence shown here is derived from an EMBL/GenBank/DDBJ whole genome shotgun (WGS) entry which is preliminary data.</text>
</comment>
<evidence type="ECO:0000313" key="2">
    <source>
        <dbReference type="Proteomes" id="UP001162992"/>
    </source>
</evidence>
<reference evidence="2" key="1">
    <citation type="journal article" date="2024" name="Proc. Natl. Acad. Sci. U.S.A.">
        <title>Extraordinary preservation of gene collinearity over three hundred million years revealed in homosporous lycophytes.</title>
        <authorList>
            <person name="Li C."/>
            <person name="Wickell D."/>
            <person name="Kuo L.Y."/>
            <person name="Chen X."/>
            <person name="Nie B."/>
            <person name="Liao X."/>
            <person name="Peng D."/>
            <person name="Ji J."/>
            <person name="Jenkins J."/>
            <person name="Williams M."/>
            <person name="Shu S."/>
            <person name="Plott C."/>
            <person name="Barry K."/>
            <person name="Rajasekar S."/>
            <person name="Grimwood J."/>
            <person name="Han X."/>
            <person name="Sun S."/>
            <person name="Hou Z."/>
            <person name="He W."/>
            <person name="Dai G."/>
            <person name="Sun C."/>
            <person name="Schmutz J."/>
            <person name="Leebens-Mack J.H."/>
            <person name="Li F.W."/>
            <person name="Wang L."/>
        </authorList>
    </citation>
    <scope>NUCLEOTIDE SEQUENCE [LARGE SCALE GENOMIC DNA]</scope>
    <source>
        <strain evidence="2">cv. PW_Plant_1</strain>
    </source>
</reference>
<keyword evidence="2" id="KW-1185">Reference proteome</keyword>
<protein>
    <submittedName>
        <fullName evidence="1">Uncharacterized protein</fullName>
    </submittedName>
</protein>
<dbReference type="EMBL" id="CM055099">
    <property type="protein sequence ID" value="KAJ7547894.1"/>
    <property type="molecule type" value="Genomic_DNA"/>
</dbReference>
<organism evidence="1 2">
    <name type="scientific">Diphasiastrum complanatum</name>
    <name type="common">Issler's clubmoss</name>
    <name type="synonym">Lycopodium complanatum</name>
    <dbReference type="NCBI Taxonomy" id="34168"/>
    <lineage>
        <taxon>Eukaryota</taxon>
        <taxon>Viridiplantae</taxon>
        <taxon>Streptophyta</taxon>
        <taxon>Embryophyta</taxon>
        <taxon>Tracheophyta</taxon>
        <taxon>Lycopodiopsida</taxon>
        <taxon>Lycopodiales</taxon>
        <taxon>Lycopodiaceae</taxon>
        <taxon>Lycopodioideae</taxon>
        <taxon>Diphasiastrum</taxon>
    </lineage>
</organism>
<evidence type="ECO:0000313" key="1">
    <source>
        <dbReference type="EMBL" id="KAJ7547894.1"/>
    </source>
</evidence>
<name>A0ACC2D0Y2_DIPCM</name>
<gene>
    <name evidence="1" type="ORF">O6H91_08G108500</name>
</gene>
<proteinExistence type="predicted"/>